<proteinExistence type="predicted"/>
<name>A0ABV0UHU7_9TELE</name>
<protein>
    <submittedName>
        <fullName evidence="1">Uncharacterized protein</fullName>
    </submittedName>
</protein>
<dbReference type="Proteomes" id="UP001482620">
    <property type="component" value="Unassembled WGS sequence"/>
</dbReference>
<organism evidence="1 2">
    <name type="scientific">Ilyodon furcidens</name>
    <name type="common">goldbreast splitfin</name>
    <dbReference type="NCBI Taxonomy" id="33524"/>
    <lineage>
        <taxon>Eukaryota</taxon>
        <taxon>Metazoa</taxon>
        <taxon>Chordata</taxon>
        <taxon>Craniata</taxon>
        <taxon>Vertebrata</taxon>
        <taxon>Euteleostomi</taxon>
        <taxon>Actinopterygii</taxon>
        <taxon>Neopterygii</taxon>
        <taxon>Teleostei</taxon>
        <taxon>Neoteleostei</taxon>
        <taxon>Acanthomorphata</taxon>
        <taxon>Ovalentaria</taxon>
        <taxon>Atherinomorphae</taxon>
        <taxon>Cyprinodontiformes</taxon>
        <taxon>Goodeidae</taxon>
        <taxon>Ilyodon</taxon>
    </lineage>
</organism>
<evidence type="ECO:0000313" key="1">
    <source>
        <dbReference type="EMBL" id="MEQ2244464.1"/>
    </source>
</evidence>
<dbReference type="EMBL" id="JAHRIQ010071147">
    <property type="protein sequence ID" value="MEQ2244464.1"/>
    <property type="molecule type" value="Genomic_DNA"/>
</dbReference>
<reference evidence="1 2" key="1">
    <citation type="submission" date="2021-06" db="EMBL/GenBank/DDBJ databases">
        <authorList>
            <person name="Palmer J.M."/>
        </authorList>
    </citation>
    <scope>NUCLEOTIDE SEQUENCE [LARGE SCALE GENOMIC DNA]</scope>
    <source>
        <strain evidence="2">if_2019</strain>
        <tissue evidence="1">Muscle</tissue>
    </source>
</reference>
<sequence length="99" mass="11174">MSFKACLFPSKKLPSSLETAHLLVKYVFGLHCILITEGPKTKHPQCFLRFHIPYIPWQKGTLYMATTLDSVGTDIYFRSRWAHILSPSRTSSGWGGVSS</sequence>
<gene>
    <name evidence="1" type="ORF">ILYODFUR_017386</name>
</gene>
<evidence type="ECO:0000313" key="2">
    <source>
        <dbReference type="Proteomes" id="UP001482620"/>
    </source>
</evidence>
<accession>A0ABV0UHU7</accession>
<comment type="caution">
    <text evidence="1">The sequence shown here is derived from an EMBL/GenBank/DDBJ whole genome shotgun (WGS) entry which is preliminary data.</text>
</comment>
<keyword evidence="2" id="KW-1185">Reference proteome</keyword>